<dbReference type="SUPFAM" id="SSF54495">
    <property type="entry name" value="UBC-like"/>
    <property type="match status" value="1"/>
</dbReference>
<keyword evidence="3" id="KW-1185">Reference proteome</keyword>
<dbReference type="Gene3D" id="3.10.110.10">
    <property type="entry name" value="Ubiquitin Conjugating Enzyme"/>
    <property type="match status" value="1"/>
</dbReference>
<evidence type="ECO:0000259" key="1">
    <source>
        <dbReference type="Pfam" id="PF06544"/>
    </source>
</evidence>
<dbReference type="InterPro" id="IPR059181">
    <property type="entry name" value="RWDD2A-B_C"/>
</dbReference>
<dbReference type="PANTHER" id="PTHR15955:SF10">
    <property type="entry name" value="DUF1115 DOMAIN PROTEIN (AFU_ORTHOLOGUE AFUA_5G14750)"/>
    <property type="match status" value="1"/>
</dbReference>
<protein>
    <recommendedName>
        <fullName evidence="1">Small nuclear ribonucleoprotein Prp3 C-terminal domain-containing protein</fullName>
    </recommendedName>
</protein>
<dbReference type="AlphaFoldDB" id="A0AAJ0CM26"/>
<reference evidence="2" key="1">
    <citation type="submission" date="2023-06" db="EMBL/GenBank/DDBJ databases">
        <title>Conoideocrella luteorostrata (Hypocreales: Clavicipitaceae), a potential biocontrol fungus for elongate hemlock scale in United States Christmas tree production areas.</title>
        <authorList>
            <person name="Barrett H."/>
            <person name="Lovett B."/>
            <person name="Macias A.M."/>
            <person name="Stajich J.E."/>
            <person name="Kasson M.T."/>
        </authorList>
    </citation>
    <scope>NUCLEOTIDE SEQUENCE</scope>
    <source>
        <strain evidence="2">ARSEF 14590</strain>
    </source>
</reference>
<dbReference type="CDD" id="cd24163">
    <property type="entry name" value="RWDD2_C"/>
    <property type="match status" value="1"/>
</dbReference>
<dbReference type="Pfam" id="PF06544">
    <property type="entry name" value="Prp3_C"/>
    <property type="match status" value="1"/>
</dbReference>
<dbReference type="EMBL" id="JASWJB010000135">
    <property type="protein sequence ID" value="KAK2595345.1"/>
    <property type="molecule type" value="Genomic_DNA"/>
</dbReference>
<evidence type="ECO:0000313" key="2">
    <source>
        <dbReference type="EMBL" id="KAK2595345.1"/>
    </source>
</evidence>
<dbReference type="InterPro" id="IPR010541">
    <property type="entry name" value="Prp3_C"/>
</dbReference>
<dbReference type="PIRSF" id="PIRSF038021">
    <property type="entry name" value="UCP038021_RWDD2"/>
    <property type="match status" value="1"/>
</dbReference>
<sequence length="296" mass="32949">MTCSILPGKLIELQLAQIDLLMAMYPAEGAILFDDGSSTSLDALRLLHSGAIDLPPPNAALSVSLFLNLEVDADDGTPKETIQLHIIVPFTYDEENGHLDEAPHPKVRLVQPTWMSKAAAAALMDNVPKDEDLFAVIEHIKDATCSHRESLFNGSTAAGNIEEPGETLVRIWFYFPSISTRSKRDDIVKYAPTYNLTGFLLSGKPGILCLEGASSRVDAYMKFIKTESWSDIPAYHKKVSERYRENVAMRAFEDMQEITNTLGERRGERANRSDMKLLEAWLVERGLGEAFMKVLT</sequence>
<feature type="domain" description="Small nuclear ribonucleoprotein Prp3 C-terminal" evidence="1">
    <location>
        <begin position="172"/>
        <end position="285"/>
    </location>
</feature>
<evidence type="ECO:0000313" key="3">
    <source>
        <dbReference type="Proteomes" id="UP001251528"/>
    </source>
</evidence>
<dbReference type="InterPro" id="IPR017359">
    <property type="entry name" value="Phi-like"/>
</dbReference>
<gene>
    <name evidence="2" type="ORF">QQS21_006945</name>
</gene>
<organism evidence="2 3">
    <name type="scientific">Conoideocrella luteorostrata</name>
    <dbReference type="NCBI Taxonomy" id="1105319"/>
    <lineage>
        <taxon>Eukaryota</taxon>
        <taxon>Fungi</taxon>
        <taxon>Dikarya</taxon>
        <taxon>Ascomycota</taxon>
        <taxon>Pezizomycotina</taxon>
        <taxon>Sordariomycetes</taxon>
        <taxon>Hypocreomycetidae</taxon>
        <taxon>Hypocreales</taxon>
        <taxon>Clavicipitaceae</taxon>
        <taxon>Conoideocrella</taxon>
    </lineage>
</organism>
<dbReference type="Proteomes" id="UP001251528">
    <property type="component" value="Unassembled WGS sequence"/>
</dbReference>
<proteinExistence type="predicted"/>
<dbReference type="PANTHER" id="PTHR15955">
    <property type="entry name" value="RWD DOMAIN CONTAINING PROTEIN 2"/>
    <property type="match status" value="1"/>
</dbReference>
<accession>A0AAJ0CM26</accession>
<comment type="caution">
    <text evidence="2">The sequence shown here is derived from an EMBL/GenBank/DDBJ whole genome shotgun (WGS) entry which is preliminary data.</text>
</comment>
<dbReference type="InterPro" id="IPR016135">
    <property type="entry name" value="UBQ-conjugating_enzyme/RWD"/>
</dbReference>
<name>A0AAJ0CM26_9HYPO</name>